<reference evidence="1" key="1">
    <citation type="submission" date="2020-02" db="EMBL/GenBank/DDBJ databases">
        <authorList>
            <person name="Meier V. D."/>
        </authorList>
    </citation>
    <scope>NUCLEOTIDE SEQUENCE</scope>
    <source>
        <strain evidence="1">AVDCRST_MAG56</strain>
    </source>
</reference>
<name>A0A6J4JN08_9SPHI</name>
<accession>A0A6J4JN08</accession>
<proteinExistence type="predicted"/>
<sequence length="62" mass="6855">MAVPSKHKRVSVAAGKSTDVAAKDEGRRKFPYLYRGRPCPRDFFHAGSVFFPTPRGFSAAAR</sequence>
<protein>
    <submittedName>
        <fullName evidence="1">Uncharacterized protein</fullName>
    </submittedName>
</protein>
<dbReference type="EMBL" id="CADCTQ010000324">
    <property type="protein sequence ID" value="CAA9282833.1"/>
    <property type="molecule type" value="Genomic_DNA"/>
</dbReference>
<gene>
    <name evidence="1" type="ORF">AVDCRST_MAG56-4925</name>
</gene>
<evidence type="ECO:0000313" key="1">
    <source>
        <dbReference type="EMBL" id="CAA9282833.1"/>
    </source>
</evidence>
<dbReference type="AlphaFoldDB" id="A0A6J4JN08"/>
<organism evidence="1">
    <name type="scientific">uncultured Cytophagales bacterium</name>
    <dbReference type="NCBI Taxonomy" id="158755"/>
    <lineage>
        <taxon>Bacteria</taxon>
        <taxon>Pseudomonadati</taxon>
        <taxon>Bacteroidota</taxon>
        <taxon>Sphingobacteriia</taxon>
        <taxon>Sphingobacteriales</taxon>
        <taxon>environmental samples</taxon>
    </lineage>
</organism>